<dbReference type="RefSeq" id="WP_210353002.1">
    <property type="nucleotide sequence ID" value="NZ_JAEQMU010000001.1"/>
</dbReference>
<evidence type="ECO:0000313" key="1">
    <source>
        <dbReference type="EMBL" id="MFD2554595.1"/>
    </source>
</evidence>
<name>A0ABW5L245_9SPHI</name>
<sequence>MGNDTSGLSKLTDTVESMISGVPSPLRKNFFKALSQLSTAAINIPTTWLEGKSAEIKASYEARVQIIKRQGDNIAENIETPKEYITKASEKYASKVIKEQLNLDQIALNAANNLISEGEKNKEDTTEEISDDWLNEFENYGRLKSSDDMKLIFGKLLSGEISKPGTFSIRTIRLISQLDNDAAKLFQRLCSLSISMHLGGKIISDARVVSFQGSAASNSLSKYGLSFDNLNILQEYGLIITDYNSYMPYPLCVIYENNRIAASIVFGNKHYGLLPTDNDKYDKELKLSGVTLTKAATELLPIIPLEEVPEYKSDLETFFENKFLKLQLIK</sequence>
<evidence type="ECO:0000313" key="2">
    <source>
        <dbReference type="Proteomes" id="UP001597440"/>
    </source>
</evidence>
<protein>
    <submittedName>
        <fullName evidence="1">DUF2806 domain-containing protein</fullName>
    </submittedName>
</protein>
<organism evidence="1 2">
    <name type="scientific">Sphingobacterium tabacisoli</name>
    <dbReference type="NCBI Taxonomy" id="2044855"/>
    <lineage>
        <taxon>Bacteria</taxon>
        <taxon>Pseudomonadati</taxon>
        <taxon>Bacteroidota</taxon>
        <taxon>Sphingobacteriia</taxon>
        <taxon>Sphingobacteriales</taxon>
        <taxon>Sphingobacteriaceae</taxon>
        <taxon>Sphingobacterium</taxon>
    </lineage>
</organism>
<comment type="caution">
    <text evidence="1">The sequence shown here is derived from an EMBL/GenBank/DDBJ whole genome shotgun (WGS) entry which is preliminary data.</text>
</comment>
<keyword evidence="2" id="KW-1185">Reference proteome</keyword>
<dbReference type="Pfam" id="PF10987">
    <property type="entry name" value="DUF2806"/>
    <property type="match status" value="1"/>
</dbReference>
<dbReference type="InterPro" id="IPR021254">
    <property type="entry name" value="DUF2806"/>
</dbReference>
<dbReference type="Proteomes" id="UP001597440">
    <property type="component" value="Unassembled WGS sequence"/>
</dbReference>
<gene>
    <name evidence="1" type="ORF">ACFSQW_09355</name>
</gene>
<dbReference type="EMBL" id="JBHULD010000014">
    <property type="protein sequence ID" value="MFD2554595.1"/>
    <property type="molecule type" value="Genomic_DNA"/>
</dbReference>
<proteinExistence type="predicted"/>
<accession>A0ABW5L245</accession>
<reference evidence="2" key="1">
    <citation type="journal article" date="2019" name="Int. J. Syst. Evol. Microbiol.">
        <title>The Global Catalogue of Microorganisms (GCM) 10K type strain sequencing project: providing services to taxonomists for standard genome sequencing and annotation.</title>
        <authorList>
            <consortium name="The Broad Institute Genomics Platform"/>
            <consortium name="The Broad Institute Genome Sequencing Center for Infectious Disease"/>
            <person name="Wu L."/>
            <person name="Ma J."/>
        </authorList>
    </citation>
    <scope>NUCLEOTIDE SEQUENCE [LARGE SCALE GENOMIC DNA]</scope>
    <source>
        <strain evidence="2">KCTC 52298</strain>
    </source>
</reference>